<dbReference type="InterPro" id="IPR030564">
    <property type="entry name" value="Myotubularin"/>
</dbReference>
<gene>
    <name evidence="4" type="ORF">SteCoe_38459</name>
</gene>
<dbReference type="SUPFAM" id="SSF52799">
    <property type="entry name" value="(Phosphotyrosine protein) phosphatases II"/>
    <property type="match status" value="1"/>
</dbReference>
<dbReference type="PROSITE" id="PS00383">
    <property type="entry name" value="TYR_PHOSPHATASE_1"/>
    <property type="match status" value="1"/>
</dbReference>
<dbReference type="AlphaFoldDB" id="A0A1R2ALD4"/>
<dbReference type="InterPro" id="IPR010569">
    <property type="entry name" value="Myotubularin-like_Pase_dom"/>
</dbReference>
<dbReference type="SUPFAM" id="SSF50729">
    <property type="entry name" value="PH domain-like"/>
    <property type="match status" value="1"/>
</dbReference>
<feature type="active site" description="Phosphocysteine intermediate" evidence="1">
    <location>
        <position position="501"/>
    </location>
</feature>
<evidence type="ECO:0000256" key="2">
    <source>
        <dbReference type="PIRSR" id="PIRSR630564-2"/>
    </source>
</evidence>
<dbReference type="PROSITE" id="PS51339">
    <property type="entry name" value="PPASE_MYOTUBULARIN"/>
    <property type="match status" value="1"/>
</dbReference>
<dbReference type="Proteomes" id="UP000187209">
    <property type="component" value="Unassembled WGS sequence"/>
</dbReference>
<organism evidence="4 5">
    <name type="scientific">Stentor coeruleus</name>
    <dbReference type="NCBI Taxonomy" id="5963"/>
    <lineage>
        <taxon>Eukaryota</taxon>
        <taxon>Sar</taxon>
        <taxon>Alveolata</taxon>
        <taxon>Ciliophora</taxon>
        <taxon>Postciliodesmatophora</taxon>
        <taxon>Heterotrichea</taxon>
        <taxon>Heterotrichida</taxon>
        <taxon>Stentoridae</taxon>
        <taxon>Stentor</taxon>
    </lineage>
</organism>
<reference evidence="4 5" key="1">
    <citation type="submission" date="2016-11" db="EMBL/GenBank/DDBJ databases">
        <title>The macronuclear genome of Stentor coeruleus: a giant cell with tiny introns.</title>
        <authorList>
            <person name="Slabodnick M."/>
            <person name="Ruby J.G."/>
            <person name="Reiff S.B."/>
            <person name="Swart E.C."/>
            <person name="Gosai S."/>
            <person name="Prabakaran S."/>
            <person name="Witkowska E."/>
            <person name="Larue G.E."/>
            <person name="Fisher S."/>
            <person name="Freeman R.M."/>
            <person name="Gunawardena J."/>
            <person name="Chu W."/>
            <person name="Stover N.A."/>
            <person name="Gregory B.D."/>
            <person name="Nowacki M."/>
            <person name="Derisi J."/>
            <person name="Roy S.W."/>
            <person name="Marshall W.F."/>
            <person name="Sood P."/>
        </authorList>
    </citation>
    <scope>NUCLEOTIDE SEQUENCE [LARGE SCALE GENOMIC DNA]</scope>
    <source>
        <strain evidence="4">WM001</strain>
    </source>
</reference>
<dbReference type="GO" id="GO:0046856">
    <property type="term" value="P:phosphatidylinositol dephosphorylation"/>
    <property type="evidence" value="ECO:0007669"/>
    <property type="project" value="TreeGrafter"/>
</dbReference>
<dbReference type="EMBL" id="MPUH01002218">
    <property type="protein sequence ID" value="OMJ65331.1"/>
    <property type="molecule type" value="Genomic_DNA"/>
</dbReference>
<dbReference type="PANTHER" id="PTHR10807:SF128">
    <property type="entry name" value="PHOSPHATIDYLINOSITOL-3,5-BISPHOSPHATE 3-PHOSPHATASE"/>
    <property type="match status" value="1"/>
</dbReference>
<dbReference type="OrthoDB" id="271628at2759"/>
<evidence type="ECO:0000256" key="1">
    <source>
        <dbReference type="PIRSR" id="PIRSR630564-1"/>
    </source>
</evidence>
<feature type="binding site" evidence="2">
    <location>
        <begin position="501"/>
        <end position="507"/>
    </location>
    <ligand>
        <name>substrate</name>
    </ligand>
</feature>
<dbReference type="InterPro" id="IPR016130">
    <property type="entry name" value="Tyr_Pase_AS"/>
</dbReference>
<comment type="caution">
    <text evidence="4">The sequence shown here is derived from an EMBL/GenBank/DDBJ whole genome shotgun (WGS) entry which is preliminary data.</text>
</comment>
<feature type="binding site" evidence="2">
    <location>
        <begin position="443"/>
        <end position="444"/>
    </location>
    <ligand>
        <name>substrate</name>
    </ligand>
</feature>
<dbReference type="InterPro" id="IPR029021">
    <property type="entry name" value="Prot-tyrosine_phosphatase-like"/>
</dbReference>
<evidence type="ECO:0000313" key="4">
    <source>
        <dbReference type="EMBL" id="OMJ65331.1"/>
    </source>
</evidence>
<dbReference type="PANTHER" id="PTHR10807">
    <property type="entry name" value="MYOTUBULARIN-RELATED"/>
    <property type="match status" value="1"/>
</dbReference>
<proteinExistence type="predicted"/>
<dbReference type="GO" id="GO:0016020">
    <property type="term" value="C:membrane"/>
    <property type="evidence" value="ECO:0007669"/>
    <property type="project" value="TreeGrafter"/>
</dbReference>
<keyword evidence="5" id="KW-1185">Reference proteome</keyword>
<feature type="domain" description="Myotubularin phosphatase" evidence="3">
    <location>
        <begin position="301"/>
        <end position="653"/>
    </location>
</feature>
<protein>
    <recommendedName>
        <fullName evidence="3">Myotubularin phosphatase domain-containing protein</fullName>
    </recommendedName>
</protein>
<name>A0A1R2ALD4_9CILI</name>
<sequence length="658" mass="76295">MNIWIRVPTIKDFSIERAIAQTNIKTEDVGYLSLNKEQAAQVIGKNEQWIWCIDEASNEGWVPKSMSKITTVIIPRLGANIDFRVTLTIKNQVHKFNYQQEMDAFISEDFGLFTSVEWTDTLYIVLEASHRVISTKKYDLTDFKVEKQKNCIFELTNFKRSSATIIIEVNDTEEKVQSVEEKSNSLPSINLISGEILRYTCTAAATSGLVSQTGKLSITNYRFLYTSSSKYDYVLSVPHYAIDSLLVNIGQITISTKDLRTIDFYINQEYMRYVLDKYSELTGMHFCFDYHLAFSTFQDFGWTIYDPEREFTRMGAFDSNLYKRLDINQEYKFCESYPSILFQPVSITTDELEIIANFRSKRRIPTVTWVGKASSLFRSSQPCVGVFYSRCKEDEEYMAKSGIKYIIDARPKVSARANKVKGKGFEHSAYYTSCKMYFMNIPNIHKIRASYEALKNITTRDDFLMLLNNSKWMSYIKNLLTAAKAVADFLVYQRASVLVHCSDGWDRTSQISSLAQILIDPFYRTFHGFQVLVSKDWISFGHKFRDRGSCTSDSSPIFVQFLDAVYQIMRQYPNDFQFSNSYLMFLAEAVYSGKYGTFMADSEKNLKSFSDKTVSVWKEESEDFFNPNYNQSTAEILNIKTQVSSLTFWDYFYKWNVN</sequence>
<accession>A0A1R2ALD4</accession>
<dbReference type="Gene3D" id="3.90.190.10">
    <property type="entry name" value="Protein tyrosine phosphatase superfamily"/>
    <property type="match status" value="1"/>
</dbReference>
<evidence type="ECO:0000259" key="3">
    <source>
        <dbReference type="PROSITE" id="PS51339"/>
    </source>
</evidence>
<evidence type="ECO:0000313" key="5">
    <source>
        <dbReference type="Proteomes" id="UP000187209"/>
    </source>
</evidence>
<dbReference type="GO" id="GO:0004438">
    <property type="term" value="F:phosphatidylinositol-3-phosphate phosphatase activity"/>
    <property type="evidence" value="ECO:0007669"/>
    <property type="project" value="TreeGrafter"/>
</dbReference>
<dbReference type="Pfam" id="PF06602">
    <property type="entry name" value="Myotub-related"/>
    <property type="match status" value="1"/>
</dbReference>
<feature type="binding site" evidence="2">
    <location>
        <begin position="418"/>
        <end position="421"/>
    </location>
    <ligand>
        <name>substrate</name>
    </ligand>
</feature>
<dbReference type="GO" id="GO:0005737">
    <property type="term" value="C:cytoplasm"/>
    <property type="evidence" value="ECO:0007669"/>
    <property type="project" value="TreeGrafter"/>
</dbReference>